<evidence type="ECO:0000313" key="1">
    <source>
        <dbReference type="EMBL" id="GIH08428.1"/>
    </source>
</evidence>
<proteinExistence type="predicted"/>
<dbReference type="RefSeq" id="WP_203912183.1">
    <property type="nucleotide sequence ID" value="NZ_BONY01000049.1"/>
</dbReference>
<dbReference type="EMBL" id="BONY01000049">
    <property type="protein sequence ID" value="GIH08428.1"/>
    <property type="molecule type" value="Genomic_DNA"/>
</dbReference>
<dbReference type="AlphaFoldDB" id="A0A8J3VJX5"/>
<organism evidence="1 2">
    <name type="scientific">Rhizocola hellebori</name>
    <dbReference type="NCBI Taxonomy" id="1392758"/>
    <lineage>
        <taxon>Bacteria</taxon>
        <taxon>Bacillati</taxon>
        <taxon>Actinomycetota</taxon>
        <taxon>Actinomycetes</taxon>
        <taxon>Micromonosporales</taxon>
        <taxon>Micromonosporaceae</taxon>
        <taxon>Rhizocola</taxon>
    </lineage>
</organism>
<accession>A0A8J3VJX5</accession>
<comment type="caution">
    <text evidence="1">The sequence shown here is derived from an EMBL/GenBank/DDBJ whole genome shotgun (WGS) entry which is preliminary data.</text>
</comment>
<protein>
    <submittedName>
        <fullName evidence="1">Uncharacterized protein</fullName>
    </submittedName>
</protein>
<reference evidence="1" key="1">
    <citation type="submission" date="2021-01" db="EMBL/GenBank/DDBJ databases">
        <title>Whole genome shotgun sequence of Rhizocola hellebori NBRC 109834.</title>
        <authorList>
            <person name="Komaki H."/>
            <person name="Tamura T."/>
        </authorList>
    </citation>
    <scope>NUCLEOTIDE SEQUENCE</scope>
    <source>
        <strain evidence="1">NBRC 109834</strain>
    </source>
</reference>
<dbReference type="Proteomes" id="UP000612899">
    <property type="component" value="Unassembled WGS sequence"/>
</dbReference>
<keyword evidence="2" id="KW-1185">Reference proteome</keyword>
<evidence type="ECO:0000313" key="2">
    <source>
        <dbReference type="Proteomes" id="UP000612899"/>
    </source>
</evidence>
<gene>
    <name evidence="1" type="ORF">Rhe02_64950</name>
</gene>
<sequence length="310" mass="34931">MDKARAELGRDLAHAVRTGPFSAVLHLAIEDRGLRLEEIQERLAIAGVRISLTMLNHWRRGRSQPERPESIRAVHLLEGILSLPAQSLTAQLGPRRPRGRWPAQLPGMLDVDRLFANTSVISMIKELNSWMYHELTRVSMHDVYLVGANRQEIGLVCRQVMRANIDRVSRSVGIFHSDDLQAPITISALRNCRIGRVRDEPGTGAIAAEIVFDRVLSQGETVVVEYEFRVDSAHFTDHFYRGFSVPIGEYLLQIQFDAEAVPAKCYRFEKHSISAPEQGVREVWIGSTQGAHLLACDVPPGVVGMRWEWQ</sequence>
<name>A0A8J3VJX5_9ACTN</name>